<protein>
    <submittedName>
        <fullName evidence="1">YheC/YheD family protein</fullName>
    </submittedName>
</protein>
<dbReference type="RefSeq" id="WP_347436120.1">
    <property type="nucleotide sequence ID" value="NZ_CP089291.1"/>
</dbReference>
<reference evidence="1" key="1">
    <citation type="submission" date="2021-12" db="EMBL/GenBank/DDBJ databases">
        <title>Alicyclobacillaceae gen. nov., sp. nov., isolated from chalcocite enrichment system.</title>
        <authorList>
            <person name="Jiang Z."/>
        </authorList>
    </citation>
    <scope>NUCLEOTIDE SEQUENCE</scope>
    <source>
        <strain evidence="1">MYW30-H2</strain>
    </source>
</reference>
<name>A0ABY4CFX9_9BACL</name>
<evidence type="ECO:0000313" key="2">
    <source>
        <dbReference type="Proteomes" id="UP000830167"/>
    </source>
</evidence>
<dbReference type="EMBL" id="CP089291">
    <property type="protein sequence ID" value="UOF89432.1"/>
    <property type="molecule type" value="Genomic_DNA"/>
</dbReference>
<dbReference type="InterPro" id="IPR026838">
    <property type="entry name" value="YheC/D"/>
</dbReference>
<accession>A0ABY4CFX9</accession>
<gene>
    <name evidence="1" type="ORF">LSG31_16220</name>
</gene>
<sequence>MVRNVRVFLDRVRTGAQTQWMIRMRRKDFQQCFAEKQKQLVARLGLNGEMKAWPITLRKLQDIELSIPIRLFHYNDEWVLGPILGILTSVRGQTFGGNRTDHRDLSRMGKHTHTCVFVLTPESIVYEQNQIHGYVWTGYKNKPWVLVDLPIPDVVYNRIPNRARERDAMAIEAKQWLIKKTKGHLYNSRFFNKVELMKYMSDSEETRIYLPRTEIFQSRNQLIQWLRNRPIIYVKPANGTIGQGIIRIDRSYSGWTIKKQLQGEQIVRHYQQLQPAVSTISQWIARGNYIIQEGVQLANWQGRIFDFRVLLQKDRRHRWKVTGLGARVAGLDGITTHVPNGGKIANAKQVLEDVFPGNSARIYNEIKHLALVSAQQIEKNISNVGEMSMDIGVDDNGKPWFIEANAKPMKFDEPTIRLRSLLRIIHYAEGLYV</sequence>
<organism evidence="1 2">
    <name type="scientific">Fodinisporobacter ferrooxydans</name>
    <dbReference type="NCBI Taxonomy" id="2901836"/>
    <lineage>
        <taxon>Bacteria</taxon>
        <taxon>Bacillati</taxon>
        <taxon>Bacillota</taxon>
        <taxon>Bacilli</taxon>
        <taxon>Bacillales</taxon>
        <taxon>Alicyclobacillaceae</taxon>
        <taxon>Fodinisporobacter</taxon>
    </lineage>
</organism>
<dbReference type="Pfam" id="PF14398">
    <property type="entry name" value="ATPgrasp_YheCD"/>
    <property type="match status" value="1"/>
</dbReference>
<proteinExistence type="predicted"/>
<evidence type="ECO:0000313" key="1">
    <source>
        <dbReference type="EMBL" id="UOF89432.1"/>
    </source>
</evidence>
<keyword evidence="2" id="KW-1185">Reference proteome</keyword>
<dbReference type="SUPFAM" id="SSF56059">
    <property type="entry name" value="Glutathione synthetase ATP-binding domain-like"/>
    <property type="match status" value="1"/>
</dbReference>
<dbReference type="Proteomes" id="UP000830167">
    <property type="component" value="Chromosome"/>
</dbReference>